<feature type="region of interest" description="Disordered" evidence="10">
    <location>
        <begin position="560"/>
        <end position="628"/>
    </location>
</feature>
<evidence type="ECO:0000256" key="9">
    <source>
        <dbReference type="ARBA" id="ARBA00023242"/>
    </source>
</evidence>
<dbReference type="AlphaFoldDB" id="A0A0D2B6H7"/>
<keyword evidence="6" id="KW-0805">Transcription regulation</keyword>
<feature type="compositionally biased region" description="Acidic residues" evidence="10">
    <location>
        <begin position="136"/>
        <end position="150"/>
    </location>
</feature>
<evidence type="ECO:0000256" key="2">
    <source>
        <dbReference type="ARBA" id="ARBA00006899"/>
    </source>
</evidence>
<keyword evidence="7" id="KW-0238">DNA-binding</keyword>
<evidence type="ECO:0000256" key="10">
    <source>
        <dbReference type="SAM" id="MobiDB-lite"/>
    </source>
</evidence>
<dbReference type="Pfam" id="PF20645">
    <property type="entry name" value="Rrn7_cyclin_C"/>
    <property type="match status" value="1"/>
</dbReference>
<feature type="domain" description="Rrn7/TAF1B C-terminal cyclin" evidence="13">
    <location>
        <begin position="238"/>
        <end position="413"/>
    </location>
</feature>
<dbReference type="RefSeq" id="XP_016234679.1">
    <property type="nucleotide sequence ID" value="XM_016381577.1"/>
</dbReference>
<keyword evidence="8" id="KW-0804">Transcription</keyword>
<keyword evidence="3" id="KW-0479">Metal-binding</keyword>
<comment type="subcellular location">
    <subcellularLocation>
        <location evidence="1">Nucleus</location>
        <location evidence="1">Nucleolus</location>
    </subcellularLocation>
</comment>
<evidence type="ECO:0000256" key="6">
    <source>
        <dbReference type="ARBA" id="ARBA00023015"/>
    </source>
</evidence>
<dbReference type="STRING" id="91928.A0A0D2B6H7"/>
<name>A0A0D2B6H7_9EURO</name>
<dbReference type="GO" id="GO:0008270">
    <property type="term" value="F:zinc ion binding"/>
    <property type="evidence" value="ECO:0007669"/>
    <property type="project" value="UniProtKB-KW"/>
</dbReference>
<evidence type="ECO:0000313" key="14">
    <source>
        <dbReference type="EMBL" id="KIW14463.1"/>
    </source>
</evidence>
<feature type="compositionally biased region" description="Acidic residues" evidence="10">
    <location>
        <begin position="561"/>
        <end position="579"/>
    </location>
</feature>
<dbReference type="GO" id="GO:0042790">
    <property type="term" value="P:nucleolar large rRNA transcription by RNA polymerase I"/>
    <property type="evidence" value="ECO:0007669"/>
    <property type="project" value="TreeGrafter"/>
</dbReference>
<keyword evidence="15" id="KW-1185">Reference proteome</keyword>
<evidence type="ECO:0000256" key="4">
    <source>
        <dbReference type="ARBA" id="ARBA00022771"/>
    </source>
</evidence>
<dbReference type="InterPro" id="IPR048538">
    <property type="entry name" value="Rrn7_cyclin_C"/>
</dbReference>
<evidence type="ECO:0000256" key="7">
    <source>
        <dbReference type="ARBA" id="ARBA00023125"/>
    </source>
</evidence>
<keyword evidence="9" id="KW-0539">Nucleus</keyword>
<evidence type="ECO:0000256" key="3">
    <source>
        <dbReference type="ARBA" id="ARBA00022723"/>
    </source>
</evidence>
<dbReference type="Proteomes" id="UP000053328">
    <property type="component" value="Unassembled WGS sequence"/>
</dbReference>
<dbReference type="GeneID" id="27334330"/>
<feature type="compositionally biased region" description="Polar residues" evidence="10">
    <location>
        <begin position="455"/>
        <end position="464"/>
    </location>
</feature>
<evidence type="ECO:0000259" key="12">
    <source>
        <dbReference type="Pfam" id="PF20644"/>
    </source>
</evidence>
<dbReference type="EMBL" id="KN847496">
    <property type="protein sequence ID" value="KIW14463.1"/>
    <property type="molecule type" value="Genomic_DNA"/>
</dbReference>
<dbReference type="PANTHER" id="PTHR31576">
    <property type="entry name" value="TATA BOX-BINDING PROTEIN-ASSOCIATED FACTOR RNA POLYMERASE I SUBUNIT B"/>
    <property type="match status" value="1"/>
</dbReference>
<keyword evidence="5" id="KW-0862">Zinc</keyword>
<dbReference type="PANTHER" id="PTHR31576:SF2">
    <property type="entry name" value="TATA BOX-BINDING PROTEIN-ASSOCIATED FACTOR RNA POLYMERASE I SUBUNIT B"/>
    <property type="match status" value="1"/>
</dbReference>
<feature type="region of interest" description="Disordered" evidence="10">
    <location>
        <begin position="130"/>
        <end position="151"/>
    </location>
</feature>
<feature type="domain" description="RRN7-type" evidence="11">
    <location>
        <begin position="6"/>
        <end position="32"/>
    </location>
</feature>
<reference evidence="14 15" key="1">
    <citation type="submission" date="2015-01" db="EMBL/GenBank/DDBJ databases">
        <title>The Genome Sequence of Exophiala spinifera CBS89968.</title>
        <authorList>
            <consortium name="The Broad Institute Genomics Platform"/>
            <person name="Cuomo C."/>
            <person name="de Hoog S."/>
            <person name="Gorbushina A."/>
            <person name="Stielow B."/>
            <person name="Teixiera M."/>
            <person name="Abouelleil A."/>
            <person name="Chapman S.B."/>
            <person name="Priest M."/>
            <person name="Young S.K."/>
            <person name="Wortman J."/>
            <person name="Nusbaum C."/>
            <person name="Birren B."/>
        </authorList>
    </citation>
    <scope>NUCLEOTIDE SEQUENCE [LARGE SCALE GENOMIC DNA]</scope>
    <source>
        <strain evidence="14 15">CBS 89968</strain>
    </source>
</reference>
<evidence type="ECO:0000256" key="5">
    <source>
        <dbReference type="ARBA" id="ARBA00022833"/>
    </source>
</evidence>
<dbReference type="InterPro" id="IPR033599">
    <property type="entry name" value="TAF1B/Rrn7"/>
</dbReference>
<dbReference type="InterPro" id="IPR021752">
    <property type="entry name" value="TF_Rrn7_Zf"/>
</dbReference>
<proteinExistence type="inferred from homology"/>
<gene>
    <name evidence="14" type="ORF">PV08_07247</name>
</gene>
<dbReference type="Pfam" id="PF20644">
    <property type="entry name" value="Rrn7_cyclin_N"/>
    <property type="match status" value="1"/>
</dbReference>
<protein>
    <submittedName>
        <fullName evidence="14">Uncharacterized protein</fullName>
    </submittedName>
</protein>
<dbReference type="Pfam" id="PF11781">
    <property type="entry name" value="Zn_ribbon_RRN7"/>
    <property type="match status" value="1"/>
</dbReference>
<feature type="region of interest" description="Disordered" evidence="10">
    <location>
        <begin position="441"/>
        <end position="464"/>
    </location>
</feature>
<evidence type="ECO:0000259" key="11">
    <source>
        <dbReference type="Pfam" id="PF11781"/>
    </source>
</evidence>
<evidence type="ECO:0000313" key="15">
    <source>
        <dbReference type="Proteomes" id="UP000053328"/>
    </source>
</evidence>
<dbReference type="HOGENOM" id="CLU_016553_2_1_1"/>
<organism evidence="14 15">
    <name type="scientific">Exophiala spinifera</name>
    <dbReference type="NCBI Taxonomy" id="91928"/>
    <lineage>
        <taxon>Eukaryota</taxon>
        <taxon>Fungi</taxon>
        <taxon>Dikarya</taxon>
        <taxon>Ascomycota</taxon>
        <taxon>Pezizomycotina</taxon>
        <taxon>Eurotiomycetes</taxon>
        <taxon>Chaetothyriomycetidae</taxon>
        <taxon>Chaetothyriales</taxon>
        <taxon>Herpotrichiellaceae</taxon>
        <taxon>Exophiala</taxon>
    </lineage>
</organism>
<dbReference type="OrthoDB" id="428577at2759"/>
<dbReference type="GO" id="GO:0070860">
    <property type="term" value="C:RNA polymerase I core factor complex"/>
    <property type="evidence" value="ECO:0007669"/>
    <property type="project" value="InterPro"/>
</dbReference>
<evidence type="ECO:0000256" key="8">
    <source>
        <dbReference type="ARBA" id="ARBA00023163"/>
    </source>
</evidence>
<evidence type="ECO:0000259" key="13">
    <source>
        <dbReference type="Pfam" id="PF20645"/>
    </source>
</evidence>
<evidence type="ECO:0000256" key="1">
    <source>
        <dbReference type="ARBA" id="ARBA00004604"/>
    </source>
</evidence>
<dbReference type="GO" id="GO:0001164">
    <property type="term" value="F:RNA polymerase I core promoter sequence-specific DNA binding"/>
    <property type="evidence" value="ECO:0007669"/>
    <property type="project" value="InterPro"/>
</dbReference>
<dbReference type="InterPro" id="IPR048540">
    <property type="entry name" value="Rrn7_cyclin_N"/>
</dbReference>
<comment type="similarity">
    <text evidence="2">Belongs to the RRN7/TAF1B family.</text>
</comment>
<accession>A0A0D2B6H7</accession>
<dbReference type="VEuPathDB" id="FungiDB:PV08_07247"/>
<sequence length="628" mass="71478">MDDENQCAFCGSRDFYVDEDGRTYCAQGHEQARGHVVDDDEADYANRGRVVRKKEAKEKQKLSRGKFISTAFLRGAKAYQLFLQCWQFILWKQCHALVHQKALPDELWTVVRELWTLWLSRLDRRLQDPTRSDTLTETEGESDSAADDTGAESHIAREATDTQKHKGKVPSPLLIDTIALNYLGIIILRRPVSLATLLKWIQLEDVPFIRAIRHVPQDMKDRLPSEYHLSLDTIRVLEANDLQLAIYRRAEMFNSTFGMILPPLNVNLFLLSYVRSLALPIEVYGMAQRLNLMSKYTFAYPDATASEKTRRHATTYPEAQLMSLLVVATKLLFPFDGATVKRYPKRTNDPATLRMNWSAWFEAKTRYEQALDEMHESSGGLKPGTEINVTDRDAFSMTDKQLDQYMDWYQRTWIDSAASQSQGQGQESALDKDVLDMFPLHDVPPVGATGRENDLQSAQSHSQSYLETRIREVQASLQSRRAISSEDETEYGLSLLRPGTLYPRHVSIEQIDSVGREVRAFYEEAAQVSCLSLKTLMRAVTSTEEKVERWLREKRRRDLFGEESPDEEGDPNLQEEEEVNLPATSPPSKLVGEIEGLELGSSPALHDHEGDIDMTLLPELDADAGPSR</sequence>
<feature type="domain" description="Rrn7/TAF1B N-terminal cyclin" evidence="12">
    <location>
        <begin position="87"/>
        <end position="217"/>
    </location>
</feature>
<keyword evidence="4" id="KW-0863">Zinc-finger</keyword>